<dbReference type="InterPro" id="IPR003595">
    <property type="entry name" value="Tyr_Pase_cat"/>
</dbReference>
<dbReference type="CDD" id="cd14527">
    <property type="entry name" value="DSP_bac"/>
    <property type="match status" value="1"/>
</dbReference>
<dbReference type="SMART" id="SM00195">
    <property type="entry name" value="DSPc"/>
    <property type="match status" value="1"/>
</dbReference>
<dbReference type="Gene3D" id="3.90.190.10">
    <property type="entry name" value="Protein tyrosine phosphatase superfamily"/>
    <property type="match status" value="1"/>
</dbReference>
<dbReference type="InterPro" id="IPR000387">
    <property type="entry name" value="Tyr_Pase_dom"/>
</dbReference>
<reference evidence="3 4" key="1">
    <citation type="journal article" date="2006" name="J. Bacteriol.">
        <title>Complete genome sequence of Yersinia pestis strains Antiqua and Nepal516: evidence of gene reduction in an emerging pathogen.</title>
        <authorList>
            <person name="Chain P.S."/>
            <person name="Hu P."/>
            <person name="Malfatti S.A."/>
            <person name="Radnedge L."/>
            <person name="Larimer F."/>
            <person name="Vergez L.M."/>
            <person name="Worsham P."/>
            <person name="Chu M.C."/>
            <person name="Andersen G.L."/>
        </authorList>
    </citation>
    <scope>NUCLEOTIDE SEQUENCE [LARGE SCALE GENOMIC DNA]</scope>
    <source>
        <strain evidence="3 4">Antiqua</strain>
    </source>
</reference>
<dbReference type="CDD" id="cd03386">
    <property type="entry name" value="PAP2_Aur1_like"/>
    <property type="match status" value="1"/>
</dbReference>
<dbReference type="AlphaFoldDB" id="A0A0E1NM76"/>
<feature type="transmembrane region" description="Helical" evidence="1">
    <location>
        <begin position="57"/>
        <end position="81"/>
    </location>
</feature>
<dbReference type="Pfam" id="PF00782">
    <property type="entry name" value="DSPc"/>
    <property type="match status" value="1"/>
</dbReference>
<dbReference type="KEGG" id="ypa:YPA_2558"/>
<organism evidence="3 4">
    <name type="scientific">Yersinia pestis bv. Antiqua (strain Antiqua)</name>
    <dbReference type="NCBI Taxonomy" id="360102"/>
    <lineage>
        <taxon>Bacteria</taxon>
        <taxon>Pseudomonadati</taxon>
        <taxon>Pseudomonadota</taxon>
        <taxon>Gammaproteobacteria</taxon>
        <taxon>Enterobacterales</taxon>
        <taxon>Yersiniaceae</taxon>
        <taxon>Yersinia</taxon>
    </lineage>
</organism>
<dbReference type="RefSeq" id="WP_002209766.1">
    <property type="nucleotide sequence ID" value="NC_008150.1"/>
</dbReference>
<dbReference type="InterPro" id="IPR020422">
    <property type="entry name" value="TYR_PHOSPHATASE_DUAL_dom"/>
</dbReference>
<keyword evidence="1" id="KW-0812">Transmembrane</keyword>
<dbReference type="GO" id="GO:0016020">
    <property type="term" value="C:membrane"/>
    <property type="evidence" value="ECO:0007669"/>
    <property type="project" value="UniProtKB-SubCell"/>
</dbReference>
<dbReference type="GeneID" id="57975773"/>
<evidence type="ECO:0000313" key="3">
    <source>
        <dbReference type="EMBL" id="ABG14521.1"/>
    </source>
</evidence>
<dbReference type="InterPro" id="IPR029021">
    <property type="entry name" value="Prot-tyrosine_phosphatase-like"/>
</dbReference>
<evidence type="ECO:0000259" key="2">
    <source>
        <dbReference type="PROSITE" id="PS50056"/>
    </source>
</evidence>
<accession>A0A0E1NM76</accession>
<dbReference type="SUPFAM" id="SSF52799">
    <property type="entry name" value="(Phosphotyrosine protein) phosphatases II"/>
    <property type="match status" value="1"/>
</dbReference>
<keyword evidence="1" id="KW-1133">Transmembrane helix</keyword>
<proteinExistence type="predicted"/>
<dbReference type="PANTHER" id="PTHR47216:SF4">
    <property type="entry name" value="OS01G0859400 PROTEIN"/>
    <property type="match status" value="1"/>
</dbReference>
<feature type="domain" description="Tyrosine specific protein phosphatases" evidence="2">
    <location>
        <begin position="356"/>
        <end position="425"/>
    </location>
</feature>
<dbReference type="Proteomes" id="UP000001971">
    <property type="component" value="Chromosome"/>
</dbReference>
<dbReference type="PATRIC" id="fig|360102.15.peg.1217"/>
<name>A0A0E1NM76_YERPA</name>
<dbReference type="InterPro" id="IPR026841">
    <property type="entry name" value="Aur1/Ipt1"/>
</dbReference>
<keyword evidence="1" id="KW-0472">Membrane</keyword>
<dbReference type="EMBL" id="CP000308">
    <property type="protein sequence ID" value="ABG14521.1"/>
    <property type="molecule type" value="Genomic_DNA"/>
</dbReference>
<sequence>MVESALTQNKYSLWKQGVCWLLLLGPLFFLSYGQVNQFTATRYDVGSRVFAWEHAIPFMPWTIVPYWSIDLLYGISLFICTSKQELTRHGCRLLASSLIACAGFLLFPLKFTFVRPETQDMFGWLFHQLELFDLPYNQAPSLHIILTWLLWLRFRQHLNRGARMVSGAWFLLIAASVLTTWQHHFVDVLSGFIVAVVISYAIPIEGQWRWKRPSPHALRLAAKYTLGGIIFLLAGVLIPGSYFLLWPAGALLMVSAGYVGLGTSLFQKNEHGHLSLSARLLLWPYLTGARLSKMWFSRHIPKTSAILDGVSLGCFPDKSLQQTAVLDLTAEFHHRTRVPGVWYAYPLMDLVVPDVQDIAQAVAKLTELRQGHLTVVVCCALGLSRSATVVAAWLLAQGHVSCVQEAIDLIKSQRPQVVLTPAYIHALEQFQGTLCQISL</sequence>
<evidence type="ECO:0000313" key="4">
    <source>
        <dbReference type="Proteomes" id="UP000001971"/>
    </source>
</evidence>
<dbReference type="Pfam" id="PF14378">
    <property type="entry name" value="PAP2_3"/>
    <property type="match status" value="1"/>
</dbReference>
<feature type="transmembrane region" description="Helical" evidence="1">
    <location>
        <begin position="220"/>
        <end position="238"/>
    </location>
</feature>
<evidence type="ECO:0000256" key="1">
    <source>
        <dbReference type="SAM" id="Phobius"/>
    </source>
</evidence>
<dbReference type="InterPro" id="IPR000340">
    <property type="entry name" value="Dual-sp_phosphatase_cat-dom"/>
</dbReference>
<feature type="transmembrane region" description="Helical" evidence="1">
    <location>
        <begin position="93"/>
        <end position="114"/>
    </location>
</feature>
<dbReference type="SMART" id="SM00404">
    <property type="entry name" value="PTPc_motif"/>
    <property type="match status" value="1"/>
</dbReference>
<dbReference type="HOGENOM" id="CLU_031173_0_0_6"/>
<protein>
    <submittedName>
        <fullName evidence="3">Putative dual specificity phosphatase</fullName>
    </submittedName>
</protein>
<gene>
    <name evidence="3" type="ordered locus">YPA_2558</name>
</gene>
<feature type="transmembrane region" description="Helical" evidence="1">
    <location>
        <begin position="188"/>
        <end position="208"/>
    </location>
</feature>
<dbReference type="PROSITE" id="PS50056">
    <property type="entry name" value="TYR_PHOSPHATASE_2"/>
    <property type="match status" value="1"/>
</dbReference>
<dbReference type="PANTHER" id="PTHR47216">
    <property type="match status" value="1"/>
</dbReference>
<feature type="transmembrane region" description="Helical" evidence="1">
    <location>
        <begin position="134"/>
        <end position="152"/>
    </location>
</feature>
<feature type="transmembrane region" description="Helical" evidence="1">
    <location>
        <begin position="164"/>
        <end position="182"/>
    </location>
</feature>